<organism evidence="1 2">
    <name type="scientific">Durusdinium trenchii</name>
    <dbReference type="NCBI Taxonomy" id="1381693"/>
    <lineage>
        <taxon>Eukaryota</taxon>
        <taxon>Sar</taxon>
        <taxon>Alveolata</taxon>
        <taxon>Dinophyceae</taxon>
        <taxon>Suessiales</taxon>
        <taxon>Symbiodiniaceae</taxon>
        <taxon>Durusdinium</taxon>
    </lineage>
</organism>
<dbReference type="PANTHER" id="PTHR48462">
    <property type="entry name" value="PROTEIN, PUTATIVE-RELATED"/>
    <property type="match status" value="1"/>
</dbReference>
<comment type="caution">
    <text evidence="1">The sequence shown here is derived from an EMBL/GenBank/DDBJ whole genome shotgun (WGS) entry which is preliminary data.</text>
</comment>
<dbReference type="EMBL" id="CAXAMM010044062">
    <property type="protein sequence ID" value="CAK9112947.1"/>
    <property type="molecule type" value="Genomic_DNA"/>
</dbReference>
<accession>A0ABP0SKL7</accession>
<reference evidence="1 2" key="1">
    <citation type="submission" date="2024-02" db="EMBL/GenBank/DDBJ databases">
        <authorList>
            <person name="Chen Y."/>
            <person name="Shah S."/>
            <person name="Dougan E. K."/>
            <person name="Thang M."/>
            <person name="Chan C."/>
        </authorList>
    </citation>
    <scope>NUCLEOTIDE SEQUENCE [LARGE SCALE GENOMIC DNA]</scope>
</reference>
<sequence length="1628" mass="169773">MEVDIALSLETVLKSDFEDNVSGAERAVRVLKENLATDGSSILAQVTFCSSPAASEHPIFAQLAVLSSDFSPKLCSNTGMLAWAAVTYLWLRLRRRCGFLGVRVGEATHPGPAAPGTPLGGERPPMQVDAGASERERSLLLTGPDGTSTFALFVVVWLVCIRAAALPLGSRPSVPAAPAPVLQGPSLDAVFASPTPVLRHVPKAARAGWAQCLARALGRVSATNSAEAWRDLFMLPKSVLPPALRSGRRHRLQAAQFTQRRCARWLAGEREELWDDLPAPRLPRSTGASDEDAELEARHARCCRLGADGELSRACANTRKQRLPDLPWLLWGTPPLQLSLTLALRMWVGPSGPSAVEVLLGRLWADHLREALASAHGDVQLTAVVLLLIRGEARPEIAPHFAGATLHALPKGGADVRPIAVGETLRRLTAKCLCADVREPAEAWLGSLQVGVGARHSAEAVVHAARQWVQRHAGQREQVLLKIDFSNAFNTVDRASLLRETRLRLPGLSPWAEWCYGHLFHGVRAALVRLTAAARQVGLQVNPAKCELIACGGAAASVDMALFPDGVPLNQSGAFDLLGAPIGDDVFCNTYTHTERVAKALPLLEALAVLPDPQVVLMLLRHCAGYCRLVYSTRTTPPTGPGPAFLAFDTAVRDCLEAACSGPLTAVAWSQAGLSTRSGGLGLRRVSSHAAAGYAASLCATTALCSAIDPSYNPDTGAALDVVNEQLPAGRRFLSPVPSTLRQQQLSQALDQVVVDQLAAPGAGRESFRAHFQLLQQPGAGAWLHAIPNTALGLHAPWFGSAFGCLLQKTTWHAHFVMVLLTSLGIMPVFVEAGTQTEIVAMPVSRGPEKILTTLTGECFHAEHCGAKWRLRRAWGADGMFTGAQGTGKEQIRCQAPSDLTGAQAAVAVGERGKGCPCASSAESCALEEEPFGLAVRRVGDHGESCESGWDYGASQSAPFESDHGVALEFDEEEGVLEDKGKNAEVKNTEQYVCIIESPYGKVGLVLLAMGTLIVYMYRIIDDLHKEQQDLRGQLTAMAKDKWPHLLVHPGSEKFLDSKGEPQRFAKTVGSKEDRLRRPVEHRVEEVHPGHMAAFEVPIGAEEEKRRLAGFFTTGTAAGVGCFEVADSATTTYTVSSATACNSNACPDCFITPATVSQDMTITIAACSTAQWIRSTTRTGAWEYKFINTHATYTMSITDNSGSGITYKVDSGLTLSAGAFDASASSGAFSTSSGTNTLNGNTVINGAGTFSTGTGNVGLNGNVLIADSMTFTVGSAGSGGAAAFYGTVAIGASGVAGQGRTLTLTGDLTQQDPTSSTAAFTTGSGAVGINGDVTIAANKHLTMTNTGTGAFTTGTGAITLNGATTITGSNTFTTGLGNVELKGATTVADSTAFTVGSAGAGGTTTLYGAVVVGDSTGAAAVTVNGNIAQADVGATQTTFTTGTGAVSLNGDVAVASGKNLHMASGGAGTFQTGTGTATIYGNLQISGSKTFTTGTGAVSLQGTTNVVLRLGTEREGGCGWGTANGASTQLDLYGDFVGHDDLDGTAKTFATATGTSTFNGDVAIAFNKDLTMSNTGTGTFTTGTGAIALNGDVTIAAGKTLTVTDYTNAIQCNLASTAPGDTFCKASR</sequence>
<evidence type="ECO:0000313" key="2">
    <source>
        <dbReference type="Proteomes" id="UP001642464"/>
    </source>
</evidence>
<protein>
    <recommendedName>
        <fullName evidence="3">Reverse transcriptase domain-containing protein</fullName>
    </recommendedName>
</protein>
<name>A0ABP0SKL7_9DINO</name>
<gene>
    <name evidence="1" type="ORF">SCF082_LOCUS52364</name>
</gene>
<dbReference type="Proteomes" id="UP001642464">
    <property type="component" value="Unassembled WGS sequence"/>
</dbReference>
<dbReference type="PANTHER" id="PTHR48462:SF1">
    <property type="entry name" value="PROTEIN, PUTATIVE-RELATED"/>
    <property type="match status" value="1"/>
</dbReference>
<evidence type="ECO:0008006" key="3">
    <source>
        <dbReference type="Google" id="ProtNLM"/>
    </source>
</evidence>
<proteinExistence type="predicted"/>
<evidence type="ECO:0000313" key="1">
    <source>
        <dbReference type="EMBL" id="CAK9112947.1"/>
    </source>
</evidence>
<keyword evidence="2" id="KW-1185">Reference proteome</keyword>